<evidence type="ECO:0000313" key="5">
    <source>
        <dbReference type="Proteomes" id="UP000708208"/>
    </source>
</evidence>
<evidence type="ECO:0000259" key="3">
    <source>
        <dbReference type="PROSITE" id="PS50157"/>
    </source>
</evidence>
<feature type="region of interest" description="Disordered" evidence="2">
    <location>
        <begin position="34"/>
        <end position="160"/>
    </location>
</feature>
<evidence type="ECO:0000256" key="2">
    <source>
        <dbReference type="SAM" id="MobiDB-lite"/>
    </source>
</evidence>
<keyword evidence="1" id="KW-0863">Zinc-finger</keyword>
<dbReference type="PROSITE" id="PS50157">
    <property type="entry name" value="ZINC_FINGER_C2H2_2"/>
    <property type="match status" value="1"/>
</dbReference>
<protein>
    <recommendedName>
        <fullName evidence="3">C2H2-type domain-containing protein</fullName>
    </recommendedName>
</protein>
<feature type="compositionally biased region" description="Low complexity" evidence="2">
    <location>
        <begin position="73"/>
        <end position="105"/>
    </location>
</feature>
<keyword evidence="5" id="KW-1185">Reference proteome</keyword>
<feature type="compositionally biased region" description="Low complexity" evidence="2">
    <location>
        <begin position="35"/>
        <end position="47"/>
    </location>
</feature>
<dbReference type="GO" id="GO:0008270">
    <property type="term" value="F:zinc ion binding"/>
    <property type="evidence" value="ECO:0007669"/>
    <property type="project" value="UniProtKB-KW"/>
</dbReference>
<name>A0A8J2L1L2_9HEXA</name>
<comment type="caution">
    <text evidence="4">The sequence shown here is derived from an EMBL/GenBank/DDBJ whole genome shotgun (WGS) entry which is preliminary data.</text>
</comment>
<accession>A0A8J2L1L2</accession>
<gene>
    <name evidence="4" type="ORF">AFUS01_LOCUS34850</name>
</gene>
<dbReference type="EMBL" id="CAJVCH010533687">
    <property type="protein sequence ID" value="CAG7824706.1"/>
    <property type="molecule type" value="Genomic_DNA"/>
</dbReference>
<dbReference type="AlphaFoldDB" id="A0A8J2L1L2"/>
<dbReference type="PROSITE" id="PS00028">
    <property type="entry name" value="ZINC_FINGER_C2H2_1"/>
    <property type="match status" value="1"/>
</dbReference>
<sequence>MRNQEEAFRCKYCGGFFIDKKAFAQHKKDHHYDELSTSSHGLSHTSEISASMAPPAIPRTRERVSRIAAAGKPSPRASTSRSRTTTSGSSPNSPISHQSRSTATTEEPETPKSPPAKRGRKVKFINPKNMPARIGKKKKGPNGEEVEGDWHKNPKFASGV</sequence>
<feature type="domain" description="C2H2-type" evidence="3">
    <location>
        <begin position="8"/>
        <end position="36"/>
    </location>
</feature>
<evidence type="ECO:0000256" key="1">
    <source>
        <dbReference type="PROSITE-ProRule" id="PRU00042"/>
    </source>
</evidence>
<evidence type="ECO:0000313" key="4">
    <source>
        <dbReference type="EMBL" id="CAG7824706.1"/>
    </source>
</evidence>
<proteinExistence type="predicted"/>
<reference evidence="4" key="1">
    <citation type="submission" date="2021-06" db="EMBL/GenBank/DDBJ databases">
        <authorList>
            <person name="Hodson N. C."/>
            <person name="Mongue J. A."/>
            <person name="Jaron S. K."/>
        </authorList>
    </citation>
    <scope>NUCLEOTIDE SEQUENCE</scope>
</reference>
<dbReference type="Proteomes" id="UP000708208">
    <property type="component" value="Unassembled WGS sequence"/>
</dbReference>
<keyword evidence="1" id="KW-0862">Zinc</keyword>
<keyword evidence="1" id="KW-0479">Metal-binding</keyword>
<dbReference type="InterPro" id="IPR013087">
    <property type="entry name" value="Znf_C2H2_type"/>
</dbReference>
<organism evidence="4 5">
    <name type="scientific">Allacma fusca</name>
    <dbReference type="NCBI Taxonomy" id="39272"/>
    <lineage>
        <taxon>Eukaryota</taxon>
        <taxon>Metazoa</taxon>
        <taxon>Ecdysozoa</taxon>
        <taxon>Arthropoda</taxon>
        <taxon>Hexapoda</taxon>
        <taxon>Collembola</taxon>
        <taxon>Symphypleona</taxon>
        <taxon>Sminthuridae</taxon>
        <taxon>Allacma</taxon>
    </lineage>
</organism>